<accession>A0A2A4HKT1</accession>
<name>A0A2A4HKT1_9GAMM</name>
<evidence type="ECO:0008006" key="3">
    <source>
        <dbReference type="Google" id="ProtNLM"/>
    </source>
</evidence>
<evidence type="ECO:0000313" key="2">
    <source>
        <dbReference type="Proteomes" id="UP000218677"/>
    </source>
</evidence>
<dbReference type="RefSeq" id="WP_096651909.1">
    <property type="nucleotide sequence ID" value="NZ_NWUX01000010.1"/>
</dbReference>
<gene>
    <name evidence="1" type="ORF">CPA45_12645</name>
</gene>
<sequence length="472" mass="51323">MTRVMVWNIDKFDIHKINQLSFSENPAFGLSEWEVSTGIFGYIIDNLSLTLPDGNRIFPDIFVVIEVSTEFNANNLTPGLLDTGLGGEGCLYLLEGLREASGNPSWMLVPPLQTGAFDSVAVFYDSSTLSFAGPRVWPGAQGPAVDPNQIPAPTTAAYPNMFDGALPNRQVPVGLPNAGAQENICAANPVFHMKAGTLDAGQEIAFNRQRTPYQVTFGEIDGDGTVVRILNFFIVHSPANTNDATQFISTMAEIEEISSTPAINEVKAVLGDFNLNLTDYDEAQTPPILVQTQAYEPLTDLGYVMALTSPTPVPFDPRNKATFNGYTGYLATHLKPLKKATYRYVGTIADYYPCFGITGSSQSSAKNYSLDNILARYGTTAAGPMGEVSIMNGTVPQPYDVVPAPLYNPPEGFYSWPMQMAAPEYQAPPAQITKTNKNANNTPLPALDVLRQWNNYGRIFTTSDHMALIATI</sequence>
<dbReference type="AlphaFoldDB" id="A0A2A4HKT1"/>
<protein>
    <recommendedName>
        <fullName evidence="3">Endonuclease/exonuclease/phosphatase domain-containing protein</fullName>
    </recommendedName>
</protein>
<dbReference type="OrthoDB" id="1186159at2"/>
<proteinExistence type="predicted"/>
<dbReference type="Gene3D" id="3.60.10.10">
    <property type="entry name" value="Endonuclease/exonuclease/phosphatase"/>
    <property type="match status" value="1"/>
</dbReference>
<organism evidence="1 2">
    <name type="scientific">Vreelandella nigrificans</name>
    <dbReference type="NCBI Taxonomy" id="2042704"/>
    <lineage>
        <taxon>Bacteria</taxon>
        <taxon>Pseudomonadati</taxon>
        <taxon>Pseudomonadota</taxon>
        <taxon>Gammaproteobacteria</taxon>
        <taxon>Oceanospirillales</taxon>
        <taxon>Halomonadaceae</taxon>
        <taxon>Vreelandella</taxon>
    </lineage>
</organism>
<comment type="caution">
    <text evidence="1">The sequence shown here is derived from an EMBL/GenBank/DDBJ whole genome shotgun (WGS) entry which is preliminary data.</text>
</comment>
<evidence type="ECO:0000313" key="1">
    <source>
        <dbReference type="EMBL" id="PCF95380.1"/>
    </source>
</evidence>
<dbReference type="SUPFAM" id="SSF56219">
    <property type="entry name" value="DNase I-like"/>
    <property type="match status" value="1"/>
</dbReference>
<keyword evidence="2" id="KW-1185">Reference proteome</keyword>
<dbReference type="Proteomes" id="UP000218677">
    <property type="component" value="Unassembled WGS sequence"/>
</dbReference>
<dbReference type="EMBL" id="NWUX01000010">
    <property type="protein sequence ID" value="PCF95380.1"/>
    <property type="molecule type" value="Genomic_DNA"/>
</dbReference>
<reference evidence="2" key="1">
    <citation type="submission" date="2017-09" db="EMBL/GenBank/DDBJ databases">
        <authorList>
            <person name="Cho G.-S."/>
            <person name="Oguntoyinbo F.A."/>
            <person name="Cnockaert M."/>
            <person name="Kabisch J."/>
            <person name="Neve H."/>
            <person name="Bockelmann W."/>
            <person name="Wenning M."/>
            <person name="Franz C.M."/>
            <person name="Vandamme P."/>
        </authorList>
    </citation>
    <scope>NUCLEOTIDE SEQUENCE [LARGE SCALE GENOMIC DNA]</scope>
    <source>
        <strain evidence="2">MBT G8648</strain>
    </source>
</reference>
<dbReference type="InterPro" id="IPR036691">
    <property type="entry name" value="Endo/exonu/phosph_ase_sf"/>
</dbReference>